<gene>
    <name evidence="3" type="ORF">EV643_102255</name>
</gene>
<feature type="signal peptide" evidence="2">
    <location>
        <begin position="1"/>
        <end position="32"/>
    </location>
</feature>
<feature type="region of interest" description="Disordered" evidence="1">
    <location>
        <begin position="41"/>
        <end position="67"/>
    </location>
</feature>
<dbReference type="EMBL" id="SNWQ01000002">
    <property type="protein sequence ID" value="TDO52416.1"/>
    <property type="molecule type" value="Genomic_DNA"/>
</dbReference>
<name>A0A4R6KN72_9ACTN</name>
<reference evidence="3 4" key="1">
    <citation type="submission" date="2019-03" db="EMBL/GenBank/DDBJ databases">
        <title>Genomic Encyclopedia of Type Strains, Phase III (KMG-III): the genomes of soil and plant-associated and newly described type strains.</title>
        <authorList>
            <person name="Whitman W."/>
        </authorList>
    </citation>
    <scope>NUCLEOTIDE SEQUENCE [LARGE SCALE GENOMIC DNA]</scope>
    <source>
        <strain evidence="3 4">VKM Ac-2527</strain>
    </source>
</reference>
<keyword evidence="2" id="KW-0732">Signal</keyword>
<evidence type="ECO:0008006" key="5">
    <source>
        <dbReference type="Google" id="ProtNLM"/>
    </source>
</evidence>
<feature type="chain" id="PRO_5039700780" description="Lipoprotein" evidence="2">
    <location>
        <begin position="33"/>
        <end position="325"/>
    </location>
</feature>
<sequence length="325" mass="35493">MQAVAWFPGSVPSSRKLPAATAAVALVLGAVAACTDAPADVGATPSVGKSTPSTPTPAAPADGELPRGGRTIFPKYQLVGYVGFPGSAALGPLDKDLDTKAARLETLAKSYAYGRTPQPVMELIVVIAKEKPGRDRMYRGWLEDDKIQEYLDVARKHRALLLLDVQPGRADIVTEVRRLEKWLDEPDVGLAFDPEWAVGPNQVPGRVFGHTSGAELDEIASYLSGLVKQHDLPEKLFVFHQLSTRIISQEKALRQHPGVVMIKSVDGIGHRKNKESTWTKLTTTMAPDVHAGFKVFYKEDARHGPLMTPQQVMSLKPRPEFVVYE</sequence>
<evidence type="ECO:0000313" key="3">
    <source>
        <dbReference type="EMBL" id="TDO52416.1"/>
    </source>
</evidence>
<evidence type="ECO:0000313" key="4">
    <source>
        <dbReference type="Proteomes" id="UP000295388"/>
    </source>
</evidence>
<proteinExistence type="predicted"/>
<dbReference type="AlphaFoldDB" id="A0A4R6KN72"/>
<keyword evidence="4" id="KW-1185">Reference proteome</keyword>
<evidence type="ECO:0000256" key="2">
    <source>
        <dbReference type="SAM" id="SignalP"/>
    </source>
</evidence>
<accession>A0A4R6KN72</accession>
<dbReference type="Proteomes" id="UP000295388">
    <property type="component" value="Unassembled WGS sequence"/>
</dbReference>
<comment type="caution">
    <text evidence="3">The sequence shown here is derived from an EMBL/GenBank/DDBJ whole genome shotgun (WGS) entry which is preliminary data.</text>
</comment>
<protein>
    <recommendedName>
        <fullName evidence="5">Lipoprotein</fullName>
    </recommendedName>
</protein>
<organism evidence="3 4">
    <name type="scientific">Kribbella caucasensis</name>
    <dbReference type="NCBI Taxonomy" id="2512215"/>
    <lineage>
        <taxon>Bacteria</taxon>
        <taxon>Bacillati</taxon>
        <taxon>Actinomycetota</taxon>
        <taxon>Actinomycetes</taxon>
        <taxon>Propionibacteriales</taxon>
        <taxon>Kribbellaceae</taxon>
        <taxon>Kribbella</taxon>
    </lineage>
</organism>
<evidence type="ECO:0000256" key="1">
    <source>
        <dbReference type="SAM" id="MobiDB-lite"/>
    </source>
</evidence>